<evidence type="ECO:0000313" key="4">
    <source>
        <dbReference type="WBParaSite" id="ALUE_0001567001-mRNA-1"/>
    </source>
</evidence>
<accession>A0A9J2Q2E4</accession>
<evidence type="ECO:0000313" key="3">
    <source>
        <dbReference type="Proteomes" id="UP000036681"/>
    </source>
</evidence>
<feature type="compositionally biased region" description="Polar residues" evidence="2">
    <location>
        <begin position="110"/>
        <end position="140"/>
    </location>
</feature>
<feature type="coiled-coil region" evidence="1">
    <location>
        <begin position="166"/>
        <end position="395"/>
    </location>
</feature>
<evidence type="ECO:0000256" key="1">
    <source>
        <dbReference type="SAM" id="Coils"/>
    </source>
</evidence>
<protein>
    <submittedName>
        <fullName evidence="4">GRIP domain-containing protein</fullName>
    </submittedName>
</protein>
<feature type="coiled-coil region" evidence="1">
    <location>
        <begin position="480"/>
        <end position="776"/>
    </location>
</feature>
<keyword evidence="1" id="KW-0175">Coiled coil</keyword>
<dbReference type="Proteomes" id="UP000036681">
    <property type="component" value="Unplaced"/>
</dbReference>
<proteinExistence type="predicted"/>
<organism evidence="3 4">
    <name type="scientific">Ascaris lumbricoides</name>
    <name type="common">Giant roundworm</name>
    <dbReference type="NCBI Taxonomy" id="6252"/>
    <lineage>
        <taxon>Eukaryota</taxon>
        <taxon>Metazoa</taxon>
        <taxon>Ecdysozoa</taxon>
        <taxon>Nematoda</taxon>
        <taxon>Chromadorea</taxon>
        <taxon>Rhabditida</taxon>
        <taxon>Spirurina</taxon>
        <taxon>Ascaridomorpha</taxon>
        <taxon>Ascaridoidea</taxon>
        <taxon>Ascarididae</taxon>
        <taxon>Ascaris</taxon>
    </lineage>
</organism>
<dbReference type="PANTHER" id="PTHR15742">
    <property type="entry name" value="GIRDIN"/>
    <property type="match status" value="1"/>
</dbReference>
<keyword evidence="3" id="KW-1185">Reference proteome</keyword>
<dbReference type="PANTHER" id="PTHR15742:SF5">
    <property type="entry name" value="GIRDIN"/>
    <property type="match status" value="1"/>
</dbReference>
<name>A0A9J2Q2E4_ASCLU</name>
<evidence type="ECO:0000256" key="2">
    <source>
        <dbReference type="SAM" id="MobiDB-lite"/>
    </source>
</evidence>
<feature type="region of interest" description="Disordered" evidence="2">
    <location>
        <begin position="76"/>
        <end position="140"/>
    </location>
</feature>
<dbReference type="WBParaSite" id="ALUE_0001567001-mRNA-1">
    <property type="protein sequence ID" value="ALUE_0001567001-mRNA-1"/>
    <property type="gene ID" value="ALUE_0001567001"/>
</dbReference>
<feature type="coiled-coil region" evidence="1">
    <location>
        <begin position="1159"/>
        <end position="1207"/>
    </location>
</feature>
<dbReference type="InterPro" id="IPR049885">
    <property type="entry name" value="MTCL1-3"/>
</dbReference>
<feature type="coiled-coil region" evidence="1">
    <location>
        <begin position="1015"/>
        <end position="1130"/>
    </location>
</feature>
<reference evidence="4" key="1">
    <citation type="submission" date="2023-03" db="UniProtKB">
        <authorList>
            <consortium name="WormBaseParasite"/>
        </authorList>
    </citation>
    <scope>IDENTIFICATION</scope>
</reference>
<sequence>MNAHHEVVVHEVRRGELQNSLDSLLNRTPDLSSYKKLFASLLNYGQHYRIKEIFTAMLSNVPVTLRRVSLYAARDRNREKRRSWRDKMSAGQDNSGPEHINEGNNDDDTTSCTSFKSANSKGLSSAKSVESITSNQDSRSMVTAISESIADEERAITPTEADSTDTSIMTSEIARLKEEVAKLKQERENWTQRREKTANEGEESLIELLEERLTEAENCIQDYRDENTVLKCELRELQEGSEVSKIAEKLKATESLCEELMEENEALKADVKDLQQEIEEMQDQYREEEIEEFRELQRELEQNAKNCRILQFKLRKSERVRDQLETEKQHLEAKVRDQYREEEIEEFRELQRELEQNAKNCRILQFKLRKSERVRDQLETEKQHLEAKVRDLLQASAGKQSPTPGGSCKQTDPVRIKELESELRIAKEVSDEVFYLKEKCRELQTQTKWREARNKAEQQAKRIGSDLPISLNDADIGKEMRDILEREADLRDQLKFAEEDLKRTQLRLQDAENENEELVRKLTRMTSAKRPPMVRSVSEGHAQIQLELAEHEVEHLSTKVDRLEKKNVHLAKKILEMEMDSKKFFREGPEGAGGNKFTRFDVSAEMQRDAGDMIAKITELERKNMELSLQLKRQSETLSPLNDETAKITELERKNMELSLQLKRQSEALSPLNDETAQTELRIEKEHVKIMENELLELKKLMLQSDNQKLVALASRVETLNSQLALANERYDSFHRSIAVEAIDEVAYLDALKKKCEELERELSEERAKATLIEVQGGTATTDEIEQCCEVLASVETQTNRICKQIEKIDNAQKIEQCCEVLASVETQTNRICKQIEKIDNAQKIEQCCEVLASVETQTNRICKQIEKIDNAQKDERRRSLSKDNSATIIAELANVISELNNVHQLLEAHKLNNPNFIRKSPVKEALKIDAKPCQRCKENEAFIDSQRDEIIFYKKKNKDLTNQVLQTEDRWTVEIEKQRQSFELEIRHLNSKLVNAEKCVEEQNQLIESKAIALNEKTRMIQERDEKCERLKVELQKLKKEIQEIEADHKSAREYEIKYKKLESLYDKEREKFSQERAKSKAELTALKKRTEDTIVDLEKLRNLHQKKEKMWNEEKERLEAENVALREQSKAGGDSGGRDEPIYATIPVRTSPELKKRDNSKSDVDDLREEIALLEKTNSEQAMEIGKLKLQNEELQSELSKTQQNWTRDKDNLQHKVRTDEKIRNVEFDALQQKFASRMKIMEDTNKSLHSQVGDAFHVRVGCLSDLKRDSMPKTCCKTSASTIAQSSFLLGFKFLVMAARS</sequence>